<dbReference type="InterPro" id="IPR035979">
    <property type="entry name" value="RBD_domain_sf"/>
</dbReference>
<dbReference type="PANTHER" id="PTHR19965:SF33">
    <property type="entry name" value="THO COMPLEX SUBUNIT 4D"/>
    <property type="match status" value="1"/>
</dbReference>
<reference evidence="5 6" key="1">
    <citation type="journal article" date="2013" name="BMC Genomics">
        <title>The miniature genome of a carnivorous plant Genlisea aurea contains a low number of genes and short non-coding sequences.</title>
        <authorList>
            <person name="Leushkin E.V."/>
            <person name="Sutormin R.A."/>
            <person name="Nabieva E.R."/>
            <person name="Penin A.A."/>
            <person name="Kondrashov A.S."/>
            <person name="Logacheva M.D."/>
        </authorList>
    </citation>
    <scope>NUCLEOTIDE SEQUENCE [LARGE SCALE GENOMIC DNA]</scope>
</reference>
<dbReference type="OrthoDB" id="1049195at2759"/>
<evidence type="ECO:0000256" key="2">
    <source>
        <dbReference type="PROSITE-ProRule" id="PRU00176"/>
    </source>
</evidence>
<feature type="domain" description="RRM" evidence="4">
    <location>
        <begin position="98"/>
        <end position="175"/>
    </location>
</feature>
<proteinExistence type="predicted"/>
<dbReference type="SMART" id="SM01218">
    <property type="entry name" value="FoP_duplication"/>
    <property type="match status" value="1"/>
</dbReference>
<comment type="caution">
    <text evidence="5">The sequence shown here is derived from an EMBL/GenBank/DDBJ whole genome shotgun (WGS) entry which is preliminary data.</text>
</comment>
<dbReference type="GO" id="GO:0003729">
    <property type="term" value="F:mRNA binding"/>
    <property type="evidence" value="ECO:0007669"/>
    <property type="project" value="TreeGrafter"/>
</dbReference>
<dbReference type="InterPro" id="IPR012677">
    <property type="entry name" value="Nucleotide-bd_a/b_plait_sf"/>
</dbReference>
<feature type="compositionally biased region" description="Basic and acidic residues" evidence="3">
    <location>
        <begin position="257"/>
        <end position="269"/>
    </location>
</feature>
<gene>
    <name evidence="5" type="ORF">M569_15180</name>
</gene>
<evidence type="ECO:0000259" key="4">
    <source>
        <dbReference type="PROSITE" id="PS50102"/>
    </source>
</evidence>
<dbReference type="GO" id="GO:0006406">
    <property type="term" value="P:mRNA export from nucleus"/>
    <property type="evidence" value="ECO:0007669"/>
    <property type="project" value="TreeGrafter"/>
</dbReference>
<dbReference type="PANTHER" id="PTHR19965">
    <property type="entry name" value="RNA AND EXPORT FACTOR BINDING PROTEIN"/>
    <property type="match status" value="1"/>
</dbReference>
<dbReference type="Pfam" id="PF13865">
    <property type="entry name" value="FoP_duplication"/>
    <property type="match status" value="1"/>
</dbReference>
<accession>S8C5A1</accession>
<feature type="compositionally biased region" description="Gly residues" evidence="3">
    <location>
        <begin position="227"/>
        <end position="241"/>
    </location>
</feature>
<dbReference type="AlphaFoldDB" id="S8C5A1"/>
<keyword evidence="1 2" id="KW-0694">RNA-binding</keyword>
<dbReference type="InterPro" id="IPR025715">
    <property type="entry name" value="FoP_C"/>
</dbReference>
<organism evidence="5 6">
    <name type="scientific">Genlisea aurea</name>
    <dbReference type="NCBI Taxonomy" id="192259"/>
    <lineage>
        <taxon>Eukaryota</taxon>
        <taxon>Viridiplantae</taxon>
        <taxon>Streptophyta</taxon>
        <taxon>Embryophyta</taxon>
        <taxon>Tracheophyta</taxon>
        <taxon>Spermatophyta</taxon>
        <taxon>Magnoliopsida</taxon>
        <taxon>eudicotyledons</taxon>
        <taxon>Gunneridae</taxon>
        <taxon>Pentapetalae</taxon>
        <taxon>asterids</taxon>
        <taxon>lamiids</taxon>
        <taxon>Lamiales</taxon>
        <taxon>Lentibulariaceae</taxon>
        <taxon>Genlisea</taxon>
    </lineage>
</organism>
<name>S8C5A1_9LAMI</name>
<evidence type="ECO:0000256" key="1">
    <source>
        <dbReference type="ARBA" id="ARBA00022884"/>
    </source>
</evidence>
<dbReference type="Gene3D" id="3.30.70.330">
    <property type="match status" value="1"/>
</dbReference>
<dbReference type="EMBL" id="AUSU01008215">
    <property type="protein sequence ID" value="EPS59626.1"/>
    <property type="molecule type" value="Genomic_DNA"/>
</dbReference>
<dbReference type="GO" id="GO:0005634">
    <property type="term" value="C:nucleus"/>
    <property type="evidence" value="ECO:0007669"/>
    <property type="project" value="TreeGrafter"/>
</dbReference>
<dbReference type="InterPro" id="IPR051229">
    <property type="entry name" value="ALYREF_mRNA_export"/>
</dbReference>
<dbReference type="Proteomes" id="UP000015453">
    <property type="component" value="Unassembled WGS sequence"/>
</dbReference>
<feature type="region of interest" description="Disordered" evidence="3">
    <location>
        <begin position="207"/>
        <end position="275"/>
    </location>
</feature>
<dbReference type="CDD" id="cd12680">
    <property type="entry name" value="RRM_THOC4"/>
    <property type="match status" value="1"/>
</dbReference>
<dbReference type="PROSITE" id="PS50102">
    <property type="entry name" value="RRM"/>
    <property type="match status" value="1"/>
</dbReference>
<evidence type="ECO:0000313" key="5">
    <source>
        <dbReference type="EMBL" id="EPS59626.1"/>
    </source>
</evidence>
<protein>
    <recommendedName>
        <fullName evidence="4">RRM domain-containing protein</fullName>
    </recommendedName>
</protein>
<evidence type="ECO:0000256" key="3">
    <source>
        <dbReference type="SAM" id="MobiDB-lite"/>
    </source>
</evidence>
<sequence>MASLDMSLDDVINSRRANFRGVRGLSRPGFGRGRGGPTRGGRTFGAFPRNLLGWLYSCCPEGKPIYSSIRRTKNLPWQNGLFDDSIKAAGLSVREIGTTLHVSNLDFGVTNEDIRELFSELGELVRYAIHFDKNGRPSGTAEVVFSRRSDAFRALKQYNNVQLDGRPMKLQILGSNTETPVTARVNVVGGANGIRRTLFMPSGAAPVRPRVPFSRPNPTISLRKGRGGGGGSRGGISGRGRGGSRRRGGGTFQGNKTAEELDKELENYHAEAMQS</sequence>
<evidence type="ECO:0000313" key="6">
    <source>
        <dbReference type="Proteomes" id="UP000015453"/>
    </source>
</evidence>
<dbReference type="Pfam" id="PF00076">
    <property type="entry name" value="RRM_1"/>
    <property type="match status" value="1"/>
</dbReference>
<keyword evidence="6" id="KW-1185">Reference proteome</keyword>
<dbReference type="SUPFAM" id="SSF54928">
    <property type="entry name" value="RNA-binding domain, RBD"/>
    <property type="match status" value="1"/>
</dbReference>
<dbReference type="InterPro" id="IPR000504">
    <property type="entry name" value="RRM_dom"/>
</dbReference>
<dbReference type="SMART" id="SM00360">
    <property type="entry name" value="RRM"/>
    <property type="match status" value="1"/>
</dbReference>